<comment type="caution">
    <text evidence="1">The sequence shown here is derived from an EMBL/GenBank/DDBJ whole genome shotgun (WGS) entry which is preliminary data.</text>
</comment>
<dbReference type="CDD" id="cd00093">
    <property type="entry name" value="HTH_XRE"/>
    <property type="match status" value="1"/>
</dbReference>
<dbReference type="RefSeq" id="WP_279859776.1">
    <property type="nucleotide sequence ID" value="NZ_JAODZU010000003.1"/>
</dbReference>
<dbReference type="InterPro" id="IPR004322">
    <property type="entry name" value="Plasmid_replicase_bac"/>
</dbReference>
<dbReference type="Pfam" id="PF03090">
    <property type="entry name" value="Replicase"/>
    <property type="match status" value="1"/>
</dbReference>
<dbReference type="InterPro" id="IPR001387">
    <property type="entry name" value="Cro/C1-type_HTH"/>
</dbReference>
<dbReference type="Proteomes" id="UP001158297">
    <property type="component" value="Unassembled WGS sequence"/>
</dbReference>
<evidence type="ECO:0000313" key="1">
    <source>
        <dbReference type="EMBL" id="MDH0362192.1"/>
    </source>
</evidence>
<dbReference type="EMBL" id="JAODZU010000003">
    <property type="protein sequence ID" value="MDH0362192.1"/>
    <property type="molecule type" value="Genomic_DNA"/>
</dbReference>
<proteinExistence type="predicted"/>
<protein>
    <submittedName>
        <fullName evidence="1">Replication initiation protein</fullName>
    </submittedName>
</protein>
<name>A0AA42KYF3_9BURK</name>
<sequence length="346" mass="39926">MIVEEEKLTKENKSILDVFYESLPARPYHSNNVSQEGVKIRPKEEAIKYKQVQFNHPSYKKWIVIDYDKDEIQLIDGKLVKTSYGCDALGALEANNLPYPNIYVSNPANGHAHLFYCLETPVYNTENSSQKAISYFKKIEAALREKIGGDRAYSSLIAKNPLHKDWRVQVFRDEPFELDEIAEYVTLPQRVATAVKRPDVAGLGRNSTIFEIVRFVGYANIKFYDSYSDFYDFILSSCQIENVSFLEMLGCKEIEQIAKSISKWIWKHNDPYYSKRKLSYEEFCQKQKVRSIKGAKIGGETGGRGRTKEDEKKRIKAAKYKDKGLSITEIANKLKVDKSTVSRWFK</sequence>
<evidence type="ECO:0000313" key="2">
    <source>
        <dbReference type="Proteomes" id="UP001158297"/>
    </source>
</evidence>
<dbReference type="Pfam" id="PF13384">
    <property type="entry name" value="HTH_23"/>
    <property type="match status" value="1"/>
</dbReference>
<dbReference type="AlphaFoldDB" id="A0AA42KYF3"/>
<accession>A0AA42KYF3</accession>
<reference evidence="1" key="1">
    <citation type="submission" date="2022-09" db="EMBL/GenBank/DDBJ databases">
        <title>Intensive care unit water sources are persistently colonized with multi-drug resistant bacteria and are the site of extensive horizontal gene transfer of antibiotic resistance genes.</title>
        <authorList>
            <person name="Diorio-Toth L."/>
        </authorList>
    </citation>
    <scope>NUCLEOTIDE SEQUENCE</scope>
    <source>
        <strain evidence="1">GD04130</strain>
    </source>
</reference>
<dbReference type="Gene3D" id="1.10.340.50">
    <property type="match status" value="1"/>
</dbReference>
<gene>
    <name evidence="1" type="ORF">N7330_03825</name>
</gene>
<organism evidence="1 2">
    <name type="scientific">Comamonas aquatica</name>
    <dbReference type="NCBI Taxonomy" id="225991"/>
    <lineage>
        <taxon>Bacteria</taxon>
        <taxon>Pseudomonadati</taxon>
        <taxon>Pseudomonadota</taxon>
        <taxon>Betaproteobacteria</taxon>
        <taxon>Burkholderiales</taxon>
        <taxon>Comamonadaceae</taxon>
        <taxon>Comamonas</taxon>
    </lineage>
</organism>